<reference evidence="5" key="1">
    <citation type="submission" date="2018-05" db="EMBL/GenBank/DDBJ databases">
        <authorList>
            <person name="Lanie J.A."/>
            <person name="Ng W.-L."/>
            <person name="Kazmierczak K.M."/>
            <person name="Andrzejewski T.M."/>
            <person name="Davidsen T.M."/>
            <person name="Wayne K.J."/>
            <person name="Tettelin H."/>
            <person name="Glass J.I."/>
            <person name="Rusch D."/>
            <person name="Podicherti R."/>
            <person name="Tsui H.-C.T."/>
            <person name="Winkler M.E."/>
        </authorList>
    </citation>
    <scope>NUCLEOTIDE SEQUENCE</scope>
</reference>
<evidence type="ECO:0000256" key="1">
    <source>
        <dbReference type="ARBA" id="ARBA00022617"/>
    </source>
</evidence>
<name>A0A382K660_9ZZZZ</name>
<evidence type="ECO:0000259" key="4">
    <source>
        <dbReference type="PROSITE" id="PS51007"/>
    </source>
</evidence>
<protein>
    <recommendedName>
        <fullName evidence="4">Cytochrome c domain-containing protein</fullName>
    </recommendedName>
</protein>
<dbReference type="PROSITE" id="PS51007">
    <property type="entry name" value="CYTC"/>
    <property type="match status" value="1"/>
</dbReference>
<keyword evidence="3" id="KW-0408">Iron</keyword>
<dbReference type="InterPro" id="IPR009056">
    <property type="entry name" value="Cyt_c-like_dom"/>
</dbReference>
<accession>A0A382K660</accession>
<feature type="non-terminal residue" evidence="5">
    <location>
        <position position="135"/>
    </location>
</feature>
<dbReference type="EMBL" id="UINC01077742">
    <property type="protein sequence ID" value="SVC18141.1"/>
    <property type="molecule type" value="Genomic_DNA"/>
</dbReference>
<evidence type="ECO:0000313" key="5">
    <source>
        <dbReference type="EMBL" id="SVC18141.1"/>
    </source>
</evidence>
<evidence type="ECO:0000256" key="2">
    <source>
        <dbReference type="ARBA" id="ARBA00022723"/>
    </source>
</evidence>
<gene>
    <name evidence="5" type="ORF">METZ01_LOCUS270995</name>
</gene>
<dbReference type="GO" id="GO:0046872">
    <property type="term" value="F:metal ion binding"/>
    <property type="evidence" value="ECO:0007669"/>
    <property type="project" value="UniProtKB-KW"/>
</dbReference>
<sequence>MKKAQLLWKSIAPIGLGSIGLMLIPALVSGQTGDVVTYAKDVAPIIQQNCQTCHRAGSVAPMTLLTYEDARSFAPRIKYQVSNRLMPPWPLDVGVGIQHFQNDPSLTNDEIETIVQWVDAGSPLGDEADLLPNPV</sequence>
<feature type="domain" description="Cytochrome c" evidence="4">
    <location>
        <begin position="33"/>
        <end position="122"/>
    </location>
</feature>
<dbReference type="AlphaFoldDB" id="A0A382K660"/>
<keyword evidence="2" id="KW-0479">Metal-binding</keyword>
<dbReference type="GO" id="GO:0009055">
    <property type="term" value="F:electron transfer activity"/>
    <property type="evidence" value="ECO:0007669"/>
    <property type="project" value="InterPro"/>
</dbReference>
<dbReference type="SUPFAM" id="SSF46626">
    <property type="entry name" value="Cytochrome c"/>
    <property type="match status" value="1"/>
</dbReference>
<organism evidence="5">
    <name type="scientific">marine metagenome</name>
    <dbReference type="NCBI Taxonomy" id="408172"/>
    <lineage>
        <taxon>unclassified sequences</taxon>
        <taxon>metagenomes</taxon>
        <taxon>ecological metagenomes</taxon>
    </lineage>
</organism>
<keyword evidence="1" id="KW-0349">Heme</keyword>
<dbReference type="GO" id="GO:0020037">
    <property type="term" value="F:heme binding"/>
    <property type="evidence" value="ECO:0007669"/>
    <property type="project" value="InterPro"/>
</dbReference>
<dbReference type="InterPro" id="IPR036909">
    <property type="entry name" value="Cyt_c-like_dom_sf"/>
</dbReference>
<evidence type="ECO:0000256" key="3">
    <source>
        <dbReference type="ARBA" id="ARBA00023004"/>
    </source>
</evidence>
<proteinExistence type="predicted"/>